<reference evidence="3" key="2">
    <citation type="submission" date="2023-05" db="EMBL/GenBank/DDBJ databases">
        <authorList>
            <consortium name="Lawrence Berkeley National Laboratory"/>
            <person name="Steindorff A."/>
            <person name="Hensen N."/>
            <person name="Bonometti L."/>
            <person name="Westerberg I."/>
            <person name="Brannstrom I.O."/>
            <person name="Guillou S."/>
            <person name="Cros-Aarteil S."/>
            <person name="Calhoun S."/>
            <person name="Haridas S."/>
            <person name="Kuo A."/>
            <person name="Mondo S."/>
            <person name="Pangilinan J."/>
            <person name="Riley R."/>
            <person name="Labutti K."/>
            <person name="Andreopoulos B."/>
            <person name="Lipzen A."/>
            <person name="Chen C."/>
            <person name="Yanf M."/>
            <person name="Daum C."/>
            <person name="Ng V."/>
            <person name="Clum A."/>
            <person name="Ohm R."/>
            <person name="Martin F."/>
            <person name="Silar P."/>
            <person name="Natvig D."/>
            <person name="Lalanne C."/>
            <person name="Gautier V."/>
            <person name="Ament-Velasquez S.L."/>
            <person name="Kruys A."/>
            <person name="Hutchinson M.I."/>
            <person name="Powell A.J."/>
            <person name="Barry K."/>
            <person name="Miller A.N."/>
            <person name="Grigoriev I.V."/>
            <person name="Debuchy R."/>
            <person name="Gladieux P."/>
            <person name="Thoren M.H."/>
            <person name="Johannesson H."/>
        </authorList>
    </citation>
    <scope>NUCLEOTIDE SEQUENCE</scope>
    <source>
        <strain evidence="3">CBS 103.79</strain>
    </source>
</reference>
<feature type="domain" description="Clr5" evidence="2">
    <location>
        <begin position="17"/>
        <end position="67"/>
    </location>
</feature>
<organism evidence="3 4">
    <name type="scientific">Staphylotrichum tortipilum</name>
    <dbReference type="NCBI Taxonomy" id="2831512"/>
    <lineage>
        <taxon>Eukaryota</taxon>
        <taxon>Fungi</taxon>
        <taxon>Dikarya</taxon>
        <taxon>Ascomycota</taxon>
        <taxon>Pezizomycotina</taxon>
        <taxon>Sordariomycetes</taxon>
        <taxon>Sordariomycetidae</taxon>
        <taxon>Sordariales</taxon>
        <taxon>Chaetomiaceae</taxon>
        <taxon>Staphylotrichum</taxon>
    </lineage>
</organism>
<name>A0AAN6RWQ9_9PEZI</name>
<dbReference type="InterPro" id="IPR025676">
    <property type="entry name" value="Clr5_dom"/>
</dbReference>
<comment type="caution">
    <text evidence="3">The sequence shown here is derived from an EMBL/GenBank/DDBJ whole genome shotgun (WGS) entry which is preliminary data.</text>
</comment>
<sequence>MATFIINGRPNAARIPNEVWEDLRPIMVEKYKTMTLSEVRDWMKREHNFSATRQYVHRFLHVWKLKKYKQNTSPPASSPDISALAVGTPPRLDGLPGTPHDVPPAEPHEEDHHFGSHPLYDAIPPPTGPYAAAPGLLPPPIAFPPAPAPACPPPAWAPPPALASLAIRDPRSWTPLLSPSPDSHLRYARLASMLSALGDAHHAFAIHSSLWTSHPWHAHAVACIRTAQSHPEIESARRMVRAEAAASTEDDTVWETKLTELLLAHTHLWGPDPPAGLERVARIVRAVVRKRGKGRDRLKIVTPRPLPLDIPLYLFFRSALVWHNSASGGGCVDVRGVLKQFLGQQPAFPRGLEHAETDPLLGIDCLSGCLAWCAGVLRGRPALPAELFNVVGAGPVVEACAVLCVLWRVWLGYRPEAAAVWGYHDGAGRVCYGDGLGPCPAWGENARAQMGIEATELLGVVVGMVMAAVPRGQQGGLGMSLAERALAGASILEGLSSEDLVRRFLEQVWASNKRVMTVGRSGGGRGQEVREGLVSAEVVGPLRAFVAGALGVYDLPVLEPGAAVYPLVLGELG</sequence>
<keyword evidence="4" id="KW-1185">Reference proteome</keyword>
<proteinExistence type="predicted"/>
<evidence type="ECO:0000259" key="2">
    <source>
        <dbReference type="Pfam" id="PF14420"/>
    </source>
</evidence>
<dbReference type="EMBL" id="MU855330">
    <property type="protein sequence ID" value="KAK3906317.1"/>
    <property type="molecule type" value="Genomic_DNA"/>
</dbReference>
<protein>
    <recommendedName>
        <fullName evidence="2">Clr5 domain-containing protein</fullName>
    </recommendedName>
</protein>
<gene>
    <name evidence="3" type="ORF">C8A05DRAFT_29820</name>
</gene>
<dbReference type="AlphaFoldDB" id="A0AAN6RWQ9"/>
<dbReference type="Proteomes" id="UP001303889">
    <property type="component" value="Unassembled WGS sequence"/>
</dbReference>
<reference evidence="3" key="1">
    <citation type="journal article" date="2023" name="Mol. Phylogenet. Evol.">
        <title>Genome-scale phylogeny and comparative genomics of the fungal order Sordariales.</title>
        <authorList>
            <person name="Hensen N."/>
            <person name="Bonometti L."/>
            <person name="Westerberg I."/>
            <person name="Brannstrom I.O."/>
            <person name="Guillou S."/>
            <person name="Cros-Aarteil S."/>
            <person name="Calhoun S."/>
            <person name="Haridas S."/>
            <person name="Kuo A."/>
            <person name="Mondo S."/>
            <person name="Pangilinan J."/>
            <person name="Riley R."/>
            <person name="LaButti K."/>
            <person name="Andreopoulos B."/>
            <person name="Lipzen A."/>
            <person name="Chen C."/>
            <person name="Yan M."/>
            <person name="Daum C."/>
            <person name="Ng V."/>
            <person name="Clum A."/>
            <person name="Steindorff A."/>
            <person name="Ohm R.A."/>
            <person name="Martin F."/>
            <person name="Silar P."/>
            <person name="Natvig D.O."/>
            <person name="Lalanne C."/>
            <person name="Gautier V."/>
            <person name="Ament-Velasquez S.L."/>
            <person name="Kruys A."/>
            <person name="Hutchinson M.I."/>
            <person name="Powell A.J."/>
            <person name="Barry K."/>
            <person name="Miller A.N."/>
            <person name="Grigoriev I.V."/>
            <person name="Debuchy R."/>
            <person name="Gladieux P."/>
            <person name="Hiltunen Thoren M."/>
            <person name="Johannesson H."/>
        </authorList>
    </citation>
    <scope>NUCLEOTIDE SEQUENCE</scope>
    <source>
        <strain evidence="3">CBS 103.79</strain>
    </source>
</reference>
<dbReference type="Pfam" id="PF14420">
    <property type="entry name" value="Clr5"/>
    <property type="match status" value="1"/>
</dbReference>
<accession>A0AAN6RWQ9</accession>
<evidence type="ECO:0000313" key="3">
    <source>
        <dbReference type="EMBL" id="KAK3906317.1"/>
    </source>
</evidence>
<evidence type="ECO:0000313" key="4">
    <source>
        <dbReference type="Proteomes" id="UP001303889"/>
    </source>
</evidence>
<feature type="region of interest" description="Disordered" evidence="1">
    <location>
        <begin position="71"/>
        <end position="112"/>
    </location>
</feature>
<evidence type="ECO:0000256" key="1">
    <source>
        <dbReference type="SAM" id="MobiDB-lite"/>
    </source>
</evidence>